<dbReference type="SUPFAM" id="SSF52540">
    <property type="entry name" value="P-loop containing nucleoside triphosphate hydrolases"/>
    <property type="match status" value="1"/>
</dbReference>
<dbReference type="InterPro" id="IPR015163">
    <property type="entry name" value="Cdc6_C"/>
</dbReference>
<dbReference type="GO" id="GO:0006260">
    <property type="term" value="P:DNA replication"/>
    <property type="evidence" value="ECO:0007669"/>
    <property type="project" value="UniProtKB-KW"/>
</dbReference>
<evidence type="ECO:0000256" key="3">
    <source>
        <dbReference type="ARBA" id="ARBA00022741"/>
    </source>
</evidence>
<dbReference type="EMBL" id="KX687704">
    <property type="protein sequence ID" value="AQM75308.1"/>
    <property type="molecule type" value="Genomic_DNA"/>
</dbReference>
<evidence type="ECO:0000313" key="6">
    <source>
        <dbReference type="EMBL" id="AQM75308.1"/>
    </source>
</evidence>
<dbReference type="InterPro" id="IPR055237">
    <property type="entry name" value="Cdc6_lid"/>
</dbReference>
<protein>
    <submittedName>
        <fullName evidence="6">ORC complex protein Cdc6/Orc1</fullName>
    </submittedName>
</protein>
<dbReference type="InterPro" id="IPR036388">
    <property type="entry name" value="WH-like_DNA-bd_sf"/>
</dbReference>
<keyword evidence="6" id="KW-0614">Plasmid</keyword>
<evidence type="ECO:0000259" key="5">
    <source>
        <dbReference type="SMART" id="SM01074"/>
    </source>
</evidence>
<dbReference type="CDD" id="cd08768">
    <property type="entry name" value="Cdc6_C"/>
    <property type="match status" value="1"/>
</dbReference>
<dbReference type="FunFam" id="1.10.8.60:FF:000073">
    <property type="entry name" value="ORC1-type DNA replication protein"/>
    <property type="match status" value="1"/>
</dbReference>
<dbReference type="Pfam" id="PF09079">
    <property type="entry name" value="WHD_Cdc6"/>
    <property type="match status" value="1"/>
</dbReference>
<dbReference type="PANTHER" id="PTHR10763:SF22">
    <property type="entry name" value="ORC1-TYPE DNA REPLICATION PROTEIN"/>
    <property type="match status" value="1"/>
</dbReference>
<dbReference type="InterPro" id="IPR050311">
    <property type="entry name" value="ORC1/CDC6"/>
</dbReference>
<dbReference type="RefSeq" id="WP_049933966.1">
    <property type="nucleotide sequence ID" value="NZ_JAXGGM010000045.1"/>
</dbReference>
<proteinExistence type="inferred from homology"/>
<feature type="domain" description="Cdc6 C-terminal" evidence="5">
    <location>
        <begin position="173"/>
        <end position="256"/>
    </location>
</feature>
<evidence type="ECO:0000256" key="4">
    <source>
        <dbReference type="ARBA" id="ARBA00022840"/>
    </source>
</evidence>
<name>A0A218KRZ2_9EURY</name>
<dbReference type="Gene3D" id="3.40.50.300">
    <property type="entry name" value="P-loop containing nucleotide triphosphate hydrolases"/>
    <property type="match status" value="1"/>
</dbReference>
<dbReference type="AlphaFoldDB" id="A0A218KRZ2"/>
<dbReference type="InterPro" id="IPR036390">
    <property type="entry name" value="WH_DNA-bd_sf"/>
</dbReference>
<evidence type="ECO:0000256" key="2">
    <source>
        <dbReference type="ARBA" id="ARBA00022705"/>
    </source>
</evidence>
<dbReference type="GeneID" id="7402355"/>
<dbReference type="Gene3D" id="1.10.10.10">
    <property type="entry name" value="Winged helix-like DNA-binding domain superfamily/Winged helix DNA-binding domain"/>
    <property type="match status" value="1"/>
</dbReference>
<accession>A0A218KRZ2</accession>
<keyword evidence="2" id="KW-0235">DNA replication</keyword>
<dbReference type="NCBIfam" id="TIGR02928">
    <property type="entry name" value="orc1/cdc6 family replication initiation protein"/>
    <property type="match status" value="1"/>
</dbReference>
<dbReference type="SMART" id="SM01074">
    <property type="entry name" value="Cdc6_C"/>
    <property type="match status" value="1"/>
</dbReference>
<dbReference type="GO" id="GO:0005524">
    <property type="term" value="F:ATP binding"/>
    <property type="evidence" value="ECO:0007669"/>
    <property type="project" value="UniProtKB-KW"/>
</dbReference>
<comment type="similarity">
    <text evidence="1">Belongs to the CDC6/cdc18 family.</text>
</comment>
<dbReference type="InterPro" id="IPR014277">
    <property type="entry name" value="Orc1/Cdc6_arc"/>
</dbReference>
<dbReference type="Pfam" id="PF22703">
    <property type="entry name" value="Cdc6_lid"/>
    <property type="match status" value="1"/>
</dbReference>
<dbReference type="SUPFAM" id="SSF46785">
    <property type="entry name" value="Winged helix' DNA-binding domain"/>
    <property type="match status" value="1"/>
</dbReference>
<dbReference type="Gene3D" id="1.10.8.60">
    <property type="match status" value="1"/>
</dbReference>
<dbReference type="PANTHER" id="PTHR10763">
    <property type="entry name" value="CELL DIVISION CONTROL PROTEIN 6-RELATED"/>
    <property type="match status" value="1"/>
</dbReference>
<keyword evidence="4" id="KW-0067">ATP-binding</keyword>
<keyword evidence="3" id="KW-0547">Nucleotide-binding</keyword>
<evidence type="ECO:0000256" key="1">
    <source>
        <dbReference type="ARBA" id="ARBA00006184"/>
    </source>
</evidence>
<reference evidence="6" key="1">
    <citation type="journal article" date="2017" name="Nat. Microbiol.">
        <title>A plasmid from an Antarctic haloarchaeon uses specialized membrane vesicles to disseminate and infect plasmid-free cells.</title>
        <authorList>
            <person name="Erdmann S."/>
            <person name="Tschitschko B."/>
            <person name="Zhong L."/>
            <person name="Raftery M.J."/>
            <person name="Cavicchioli R."/>
        </authorList>
    </citation>
    <scope>NUCLEOTIDE SEQUENCE</scope>
    <source>
        <strain evidence="6">R1S1</strain>
        <plasmid evidence="6">pR1SE</plasmid>
    </source>
</reference>
<geneLocation type="plasmid" evidence="6">
    <name>pR1SE</name>
</geneLocation>
<sequence length="264" mass="29359">MFDEINNVDGTLILILDEVDHIKDDSLLYKLSRAHEDGDIIDTFFGVVGISNDLRYRENLSSKVQSSLCEKVVSFSAYDADELVEVLSQRTQVAFHEDAVGQDVISLCAAYGARNSGDARKALDLLLESGDIARSSDSDTVEIEHVEQAKDRLETDQLLEGVKNYSTHGKLTLLALITLAEDKKTPCRSRSIHKRYVKICEKEVCEPVSNRAVRDYLSELEVLGITSSETFNDGKDGGKYKKHQLRRSVSEIQGALTESLTADL</sequence>
<organism evidence="6">
    <name type="scientific">Halorubrum lacusprofundi</name>
    <dbReference type="NCBI Taxonomy" id="2247"/>
    <lineage>
        <taxon>Archaea</taxon>
        <taxon>Methanobacteriati</taxon>
        <taxon>Methanobacteriota</taxon>
        <taxon>Stenosarchaea group</taxon>
        <taxon>Halobacteria</taxon>
        <taxon>Halobacteriales</taxon>
        <taxon>Haloferacaceae</taxon>
        <taxon>Halorubrum</taxon>
    </lineage>
</organism>
<dbReference type="InterPro" id="IPR027417">
    <property type="entry name" value="P-loop_NTPase"/>
</dbReference>